<feature type="repeat" description="WD" evidence="3">
    <location>
        <begin position="78"/>
        <end position="119"/>
    </location>
</feature>
<dbReference type="InterPro" id="IPR050995">
    <property type="entry name" value="WD-F-box_domain-protein"/>
</dbReference>
<keyword evidence="5" id="KW-1185">Reference proteome</keyword>
<dbReference type="PROSITE" id="PS00678">
    <property type="entry name" value="WD_REPEATS_1"/>
    <property type="match status" value="3"/>
</dbReference>
<dbReference type="InterPro" id="IPR036322">
    <property type="entry name" value="WD40_repeat_dom_sf"/>
</dbReference>
<dbReference type="PROSITE" id="PS50294">
    <property type="entry name" value="WD_REPEATS_REGION"/>
    <property type="match status" value="3"/>
</dbReference>
<keyword evidence="2" id="KW-0677">Repeat</keyword>
<evidence type="ECO:0000313" key="5">
    <source>
        <dbReference type="Proteomes" id="UP000198323"/>
    </source>
</evidence>
<dbReference type="OrthoDB" id="538223at2759"/>
<name>A0A226MGV9_CALSU</name>
<dbReference type="STRING" id="9009.A0A226MGV9"/>
<dbReference type="InterPro" id="IPR020472">
    <property type="entry name" value="WD40_PAC1"/>
</dbReference>
<evidence type="ECO:0000256" key="1">
    <source>
        <dbReference type="ARBA" id="ARBA00022574"/>
    </source>
</evidence>
<evidence type="ECO:0000313" key="4">
    <source>
        <dbReference type="EMBL" id="OXB54536.1"/>
    </source>
</evidence>
<feature type="repeat" description="WD" evidence="3">
    <location>
        <begin position="1"/>
        <end position="35"/>
    </location>
</feature>
<dbReference type="Gene3D" id="2.130.10.10">
    <property type="entry name" value="YVTN repeat-like/Quinoprotein amine dehydrogenase"/>
    <property type="match status" value="1"/>
</dbReference>
<dbReference type="EMBL" id="MCFN01000899">
    <property type="protein sequence ID" value="OXB54536.1"/>
    <property type="molecule type" value="Genomic_DNA"/>
</dbReference>
<proteinExistence type="predicted"/>
<dbReference type="SUPFAM" id="SSF50978">
    <property type="entry name" value="WD40 repeat-like"/>
    <property type="match status" value="1"/>
</dbReference>
<sequence>MSTLWFRTSGTRLVTSSGDATVRIWDLSKGECVLTFKGHTQAVWDCSWHSCGDFVASASKDSTSKIWDVNSERCRYTMRGHKDSVSSIEFLPFSNTVLTSSADKTLSLWDARTRNDFVSLVDVQDGSFKKSLIGSLCFVLIHCTSGSKIEVVTTEDEEVFHENFEAVSVMELLGCDEGMCKIKSSSWHEV</sequence>
<gene>
    <name evidence="4" type="ORF">ASZ78_012541</name>
</gene>
<evidence type="ECO:0000256" key="2">
    <source>
        <dbReference type="ARBA" id="ARBA00022737"/>
    </source>
</evidence>
<reference evidence="4 5" key="1">
    <citation type="submission" date="2016-07" db="EMBL/GenBank/DDBJ databases">
        <title>Disparate Historic Effective Population Sizes Predicted by Modern Levels of Genome Diversity for the Scaled Quail (Callipepla squamata) and the Northern Bobwhite (Colinus virginianus): Inferences from First and Second Generation Draft Genome Assemblies for Sympatric New World Quail.</title>
        <authorList>
            <person name="Oldeschulte D.L."/>
            <person name="Halley Y.A."/>
            <person name="Bhattarai E.K."/>
            <person name="Brashear W.A."/>
            <person name="Hill J."/>
            <person name="Metz R.P."/>
            <person name="Johnson C.D."/>
            <person name="Rollins D."/>
            <person name="Peterson M.J."/>
            <person name="Bickhart D.M."/>
            <person name="Decker J.E."/>
            <person name="Seabury C.M."/>
        </authorList>
    </citation>
    <scope>NUCLEOTIDE SEQUENCE [LARGE SCALE GENOMIC DNA]</scope>
    <source>
        <strain evidence="4 5">Texas</strain>
        <tissue evidence="4">Leg muscle</tissue>
    </source>
</reference>
<dbReference type="Pfam" id="PF00400">
    <property type="entry name" value="WD40"/>
    <property type="match status" value="3"/>
</dbReference>
<keyword evidence="1 3" id="KW-0853">WD repeat</keyword>
<accession>A0A226MGV9</accession>
<dbReference type="PROSITE" id="PS50082">
    <property type="entry name" value="WD_REPEATS_2"/>
    <property type="match status" value="3"/>
</dbReference>
<comment type="caution">
    <text evidence="4">The sequence shown here is derived from an EMBL/GenBank/DDBJ whole genome shotgun (WGS) entry which is preliminary data.</text>
</comment>
<evidence type="ECO:0000256" key="3">
    <source>
        <dbReference type="PROSITE-ProRule" id="PRU00221"/>
    </source>
</evidence>
<protein>
    <submittedName>
        <fullName evidence="4">Uncharacterized protein</fullName>
    </submittedName>
</protein>
<dbReference type="GO" id="GO:0035082">
    <property type="term" value="P:axoneme assembly"/>
    <property type="evidence" value="ECO:0007669"/>
    <property type="project" value="TreeGrafter"/>
</dbReference>
<organism evidence="4 5">
    <name type="scientific">Callipepla squamata</name>
    <name type="common">Scaled quail</name>
    <dbReference type="NCBI Taxonomy" id="9009"/>
    <lineage>
        <taxon>Eukaryota</taxon>
        <taxon>Metazoa</taxon>
        <taxon>Chordata</taxon>
        <taxon>Craniata</taxon>
        <taxon>Vertebrata</taxon>
        <taxon>Euteleostomi</taxon>
        <taxon>Archelosauria</taxon>
        <taxon>Archosauria</taxon>
        <taxon>Dinosauria</taxon>
        <taxon>Saurischia</taxon>
        <taxon>Theropoda</taxon>
        <taxon>Coelurosauria</taxon>
        <taxon>Aves</taxon>
        <taxon>Neognathae</taxon>
        <taxon>Galloanserae</taxon>
        <taxon>Galliformes</taxon>
        <taxon>Odontophoridae</taxon>
        <taxon>Callipepla</taxon>
    </lineage>
</organism>
<feature type="repeat" description="WD" evidence="3">
    <location>
        <begin position="36"/>
        <end position="77"/>
    </location>
</feature>
<dbReference type="GO" id="GO:1990716">
    <property type="term" value="C:axonemal central apparatus"/>
    <property type="evidence" value="ECO:0007669"/>
    <property type="project" value="TreeGrafter"/>
</dbReference>
<dbReference type="InterPro" id="IPR001680">
    <property type="entry name" value="WD40_rpt"/>
</dbReference>
<dbReference type="InterPro" id="IPR019775">
    <property type="entry name" value="WD40_repeat_CS"/>
</dbReference>
<dbReference type="SMART" id="SM00320">
    <property type="entry name" value="WD40"/>
    <property type="match status" value="2"/>
</dbReference>
<dbReference type="Proteomes" id="UP000198323">
    <property type="component" value="Unassembled WGS sequence"/>
</dbReference>
<dbReference type="InterPro" id="IPR015943">
    <property type="entry name" value="WD40/YVTN_repeat-like_dom_sf"/>
</dbReference>
<dbReference type="PANTHER" id="PTHR14604:SF3">
    <property type="entry name" value="SPERM-ASSOCIATED ANTIGEN 16 PROTEIN"/>
    <property type="match status" value="1"/>
</dbReference>
<dbReference type="PANTHER" id="PTHR14604">
    <property type="entry name" value="WD40 REPEAT PF20"/>
    <property type="match status" value="1"/>
</dbReference>
<dbReference type="AlphaFoldDB" id="A0A226MGV9"/>
<dbReference type="PRINTS" id="PR00320">
    <property type="entry name" value="GPROTEINBRPT"/>
</dbReference>